<dbReference type="EMBL" id="JBANRG010000059">
    <property type="protein sequence ID" value="KAK7442244.1"/>
    <property type="molecule type" value="Genomic_DNA"/>
</dbReference>
<name>A0ABR1IVH7_9AGAR</name>
<sequence length="92" mass="10266">MLLSERMAFTKALKATAAKLRTCRDKLEAGLQEDPAKSELLREYNTGPDKVAVLRPLLPKLFKLDMATATGGAVKNMKWKTFLQLPTSIKFV</sequence>
<organism evidence="1 2">
    <name type="scientific">Marasmiellus scandens</name>
    <dbReference type="NCBI Taxonomy" id="2682957"/>
    <lineage>
        <taxon>Eukaryota</taxon>
        <taxon>Fungi</taxon>
        <taxon>Dikarya</taxon>
        <taxon>Basidiomycota</taxon>
        <taxon>Agaricomycotina</taxon>
        <taxon>Agaricomycetes</taxon>
        <taxon>Agaricomycetidae</taxon>
        <taxon>Agaricales</taxon>
        <taxon>Marasmiineae</taxon>
        <taxon>Omphalotaceae</taxon>
        <taxon>Marasmiellus</taxon>
    </lineage>
</organism>
<comment type="caution">
    <text evidence="1">The sequence shown here is derived from an EMBL/GenBank/DDBJ whole genome shotgun (WGS) entry which is preliminary data.</text>
</comment>
<dbReference type="Proteomes" id="UP001498398">
    <property type="component" value="Unassembled WGS sequence"/>
</dbReference>
<evidence type="ECO:0000313" key="2">
    <source>
        <dbReference type="Proteomes" id="UP001498398"/>
    </source>
</evidence>
<gene>
    <name evidence="1" type="ORF">VKT23_016214</name>
</gene>
<accession>A0ABR1IVH7</accession>
<evidence type="ECO:0000313" key="1">
    <source>
        <dbReference type="EMBL" id="KAK7442244.1"/>
    </source>
</evidence>
<proteinExistence type="predicted"/>
<keyword evidence="2" id="KW-1185">Reference proteome</keyword>
<protein>
    <submittedName>
        <fullName evidence="1">Uncharacterized protein</fullName>
    </submittedName>
</protein>
<reference evidence="1 2" key="1">
    <citation type="submission" date="2024-01" db="EMBL/GenBank/DDBJ databases">
        <title>A draft genome for the cacao thread blight pathogen Marasmiellus scandens.</title>
        <authorList>
            <person name="Baruah I.K."/>
            <person name="Leung J."/>
            <person name="Bukari Y."/>
            <person name="Amoako-Attah I."/>
            <person name="Meinhardt L.W."/>
            <person name="Bailey B.A."/>
            <person name="Cohen S.P."/>
        </authorList>
    </citation>
    <scope>NUCLEOTIDE SEQUENCE [LARGE SCALE GENOMIC DNA]</scope>
    <source>
        <strain evidence="1 2">GH-19</strain>
    </source>
</reference>